<keyword evidence="5" id="KW-1185">Reference proteome</keyword>
<dbReference type="Pfam" id="PF02536">
    <property type="entry name" value="mTERF"/>
    <property type="match status" value="2"/>
</dbReference>
<keyword evidence="2" id="KW-0804">Transcription</keyword>
<dbReference type="GO" id="GO:0006353">
    <property type="term" value="P:DNA-templated transcription termination"/>
    <property type="evidence" value="ECO:0007669"/>
    <property type="project" value="UniProtKB-KW"/>
</dbReference>
<accession>A0ABD1MS87</accession>
<dbReference type="SMART" id="SM00733">
    <property type="entry name" value="Mterf"/>
    <property type="match status" value="5"/>
</dbReference>
<dbReference type="InterPro" id="IPR038538">
    <property type="entry name" value="MTERF_sf"/>
</dbReference>
<dbReference type="Proteomes" id="UP001603857">
    <property type="component" value="Unassembled WGS sequence"/>
</dbReference>
<dbReference type="Gene3D" id="1.25.70.10">
    <property type="entry name" value="Transcription termination factor 3, mitochondrial"/>
    <property type="match status" value="1"/>
</dbReference>
<comment type="caution">
    <text evidence="4">The sequence shown here is derived from an EMBL/GenBank/DDBJ whole genome shotgun (WGS) entry which is preliminary data.</text>
</comment>
<evidence type="ECO:0000256" key="1">
    <source>
        <dbReference type="ARBA" id="ARBA00007692"/>
    </source>
</evidence>
<dbReference type="FunFam" id="1.25.70.10:FF:000001">
    <property type="entry name" value="Mitochondrial transcription termination factor-like"/>
    <property type="match status" value="1"/>
</dbReference>
<sequence length="416" mass="48319">MLRFQAHRTLVCSKAYIRCPLVQLKFEFCSITSHQHSFAVSYLINNCGYSQENALKASPKVRFRDPQRPDSVFSFFRNHGFSDSQIRNIFQRELQLLSCHPHKVLLPKFQFLRSKGASSHDIVRMVTTHPSFLKRSLENHIIPTYDFVRGFLQSDKEFTDLLIQNSYFLYDNRVASNVKLLLDFGVSRSHIDILLKRRAHVLCSSELLETVQELRQMGFDASASTFCIALVAKRTVTKTRWEEKIGIFKKWGWSQEQILIAFRRQPYCMLSSPHKINAVMSFWVEQAGFNSLDLVKAPGIFLLSLQKRIAPRVSVLKFLTSKGPLQKDASLITPFGLTEKLFLEKYVERFEEDSSHLLKLYNDEMNLENGGDNTCTQPSSKIVPYAILHRWRFLQELCSCDFRRFSTLRYNEASRS</sequence>
<reference evidence="4 5" key="1">
    <citation type="submission" date="2024-08" db="EMBL/GenBank/DDBJ databases">
        <title>Insights into the chromosomal genome structure of Flemingia macrophylla.</title>
        <authorList>
            <person name="Ding Y."/>
            <person name="Zhao Y."/>
            <person name="Bi W."/>
            <person name="Wu M."/>
            <person name="Zhao G."/>
            <person name="Gong Y."/>
            <person name="Li W."/>
            <person name="Zhang P."/>
        </authorList>
    </citation>
    <scope>NUCLEOTIDE SEQUENCE [LARGE SCALE GENOMIC DNA]</scope>
    <source>
        <strain evidence="4">DYQJB</strain>
        <tissue evidence="4">Leaf</tissue>
    </source>
</reference>
<evidence type="ECO:0000256" key="2">
    <source>
        <dbReference type="ARBA" id="ARBA00022472"/>
    </source>
</evidence>
<name>A0ABD1MS87_9FABA</name>
<dbReference type="AlphaFoldDB" id="A0ABD1MS87"/>
<evidence type="ECO:0000313" key="4">
    <source>
        <dbReference type="EMBL" id="KAL2338663.1"/>
    </source>
</evidence>
<proteinExistence type="inferred from homology"/>
<evidence type="ECO:0000256" key="3">
    <source>
        <dbReference type="ARBA" id="ARBA00022946"/>
    </source>
</evidence>
<evidence type="ECO:0000313" key="5">
    <source>
        <dbReference type="Proteomes" id="UP001603857"/>
    </source>
</evidence>
<gene>
    <name evidence="4" type="ORF">Fmac_013109</name>
</gene>
<dbReference type="PANTHER" id="PTHR13068">
    <property type="entry name" value="CGI-12 PROTEIN-RELATED"/>
    <property type="match status" value="1"/>
</dbReference>
<organism evidence="4 5">
    <name type="scientific">Flemingia macrophylla</name>
    <dbReference type="NCBI Taxonomy" id="520843"/>
    <lineage>
        <taxon>Eukaryota</taxon>
        <taxon>Viridiplantae</taxon>
        <taxon>Streptophyta</taxon>
        <taxon>Embryophyta</taxon>
        <taxon>Tracheophyta</taxon>
        <taxon>Spermatophyta</taxon>
        <taxon>Magnoliopsida</taxon>
        <taxon>eudicotyledons</taxon>
        <taxon>Gunneridae</taxon>
        <taxon>Pentapetalae</taxon>
        <taxon>rosids</taxon>
        <taxon>fabids</taxon>
        <taxon>Fabales</taxon>
        <taxon>Fabaceae</taxon>
        <taxon>Papilionoideae</taxon>
        <taxon>50 kb inversion clade</taxon>
        <taxon>NPAAA clade</taxon>
        <taxon>indigoferoid/millettioid clade</taxon>
        <taxon>Phaseoleae</taxon>
        <taxon>Flemingia</taxon>
    </lineage>
</organism>
<keyword evidence="2" id="KW-0806">Transcription termination</keyword>
<keyword evidence="3" id="KW-0809">Transit peptide</keyword>
<comment type="similarity">
    <text evidence="1">Belongs to the mTERF family.</text>
</comment>
<dbReference type="InterPro" id="IPR003690">
    <property type="entry name" value="MTERF"/>
</dbReference>
<dbReference type="EMBL" id="JBGMDY010000004">
    <property type="protein sequence ID" value="KAL2338663.1"/>
    <property type="molecule type" value="Genomic_DNA"/>
</dbReference>
<keyword evidence="2" id="KW-0805">Transcription regulation</keyword>
<protein>
    <recommendedName>
        <fullName evidence="6">mTERF protein</fullName>
    </recommendedName>
</protein>
<evidence type="ECO:0008006" key="6">
    <source>
        <dbReference type="Google" id="ProtNLM"/>
    </source>
</evidence>
<dbReference type="PANTHER" id="PTHR13068:SF166">
    <property type="entry name" value="TRANSCRIPTION TERMINATION FACTOR MTERF15, MITOCHONDRIAL-LIKE"/>
    <property type="match status" value="1"/>
</dbReference>